<name>A0A1I4FZJ7_9ACTN</name>
<feature type="non-terminal residue" evidence="1">
    <location>
        <position position="1"/>
    </location>
</feature>
<evidence type="ECO:0000313" key="2">
    <source>
        <dbReference type="Proteomes" id="UP000199111"/>
    </source>
</evidence>
<reference evidence="2" key="1">
    <citation type="submission" date="2016-10" db="EMBL/GenBank/DDBJ databases">
        <authorList>
            <person name="Varghese N."/>
            <person name="Submissions S."/>
        </authorList>
    </citation>
    <scope>NUCLEOTIDE SEQUENCE [LARGE SCALE GENOMIC DNA]</scope>
    <source>
        <strain evidence="2">CGMCC 4.2126</strain>
    </source>
</reference>
<organism evidence="1 2">
    <name type="scientific">Streptosporangium canum</name>
    <dbReference type="NCBI Taxonomy" id="324952"/>
    <lineage>
        <taxon>Bacteria</taxon>
        <taxon>Bacillati</taxon>
        <taxon>Actinomycetota</taxon>
        <taxon>Actinomycetes</taxon>
        <taxon>Streptosporangiales</taxon>
        <taxon>Streptosporangiaceae</taxon>
        <taxon>Streptosporangium</taxon>
    </lineage>
</organism>
<evidence type="ECO:0000313" key="1">
    <source>
        <dbReference type="EMBL" id="SFL23194.1"/>
    </source>
</evidence>
<dbReference type="AlphaFoldDB" id="A0A1I4FZJ7"/>
<protein>
    <submittedName>
        <fullName evidence="1">Uncharacterized protein</fullName>
    </submittedName>
</protein>
<dbReference type="EMBL" id="FOQY01000082">
    <property type="protein sequence ID" value="SFL23194.1"/>
    <property type="molecule type" value="Genomic_DNA"/>
</dbReference>
<dbReference type="Proteomes" id="UP000199111">
    <property type="component" value="Unassembled WGS sequence"/>
</dbReference>
<gene>
    <name evidence="1" type="ORF">SAMN05216275_1823</name>
</gene>
<keyword evidence="2" id="KW-1185">Reference proteome</keyword>
<accession>A0A1I4FZJ7</accession>
<sequence>SPSRIGDIIKAALVLTHFEHGYST</sequence>
<proteinExistence type="predicted"/>